<dbReference type="EMBL" id="KC595982">
    <property type="protein sequence ID" value="AGL76512.1"/>
    <property type="molecule type" value="mRNA"/>
</dbReference>
<keyword evidence="1" id="KW-1015">Disulfide bond</keyword>
<dbReference type="SUPFAM" id="SSF48726">
    <property type="entry name" value="Immunoglobulin"/>
    <property type="match status" value="2"/>
</dbReference>
<feature type="domain" description="Ig-like" evidence="5">
    <location>
        <begin position="36"/>
        <end position="106"/>
    </location>
</feature>
<evidence type="ECO:0000256" key="2">
    <source>
        <dbReference type="ARBA" id="ARBA00023180"/>
    </source>
</evidence>
<protein>
    <submittedName>
        <fullName evidence="6">Type I interleukin-1 receptor</fullName>
    </submittedName>
</protein>
<keyword evidence="4" id="KW-0732">Signal</keyword>
<dbReference type="PANTHER" id="PTHR11890:SF26">
    <property type="entry name" value="INTERLEUKIN-1 RECEPTOR TYPE 1"/>
    <property type="match status" value="1"/>
</dbReference>
<evidence type="ECO:0000256" key="4">
    <source>
        <dbReference type="SAM" id="SignalP"/>
    </source>
</evidence>
<dbReference type="SMART" id="SM00409">
    <property type="entry name" value="IG"/>
    <property type="match status" value="2"/>
</dbReference>
<reference evidence="6" key="1">
    <citation type="journal article" date="2013" name="J. Fish Biol.">
        <title>Soluble interleukin-1 receptor, a potential negative regulator of orange-spotted grouper Epinephelus coioides interleukin-1 system.</title>
        <authorList>
            <person name="Lu D.Q."/>
            <person name="Yao M."/>
            <person name="Yi S.B."/>
            <person name="Li Y.W."/>
            <person name="Liu X.C."/>
            <person name="Zhang Y."/>
            <person name="Lin H.R."/>
        </authorList>
    </citation>
    <scope>NUCLEOTIDE SEQUENCE</scope>
    <source>
        <tissue evidence="6">Head kidney</tissue>
    </source>
</reference>
<dbReference type="InterPro" id="IPR007110">
    <property type="entry name" value="Ig-like_dom"/>
</dbReference>
<accession>R4R1I4</accession>
<keyword evidence="2" id="KW-0325">Glycoprotein</keyword>
<dbReference type="AlphaFoldDB" id="R4R1I4"/>
<evidence type="ECO:0000259" key="5">
    <source>
        <dbReference type="PROSITE" id="PS50835"/>
    </source>
</evidence>
<feature type="signal peptide" evidence="4">
    <location>
        <begin position="1"/>
        <end position="21"/>
    </location>
</feature>
<feature type="chain" id="PRO_5004370201" evidence="4">
    <location>
        <begin position="22"/>
        <end position="347"/>
    </location>
</feature>
<name>R4R1I4_EPICO</name>
<evidence type="ECO:0000256" key="3">
    <source>
        <dbReference type="ARBA" id="ARBA00023319"/>
    </source>
</evidence>
<dbReference type="PROSITE" id="PS50835">
    <property type="entry name" value="IG_LIKE"/>
    <property type="match status" value="2"/>
</dbReference>
<keyword evidence="6" id="KW-0675">Receptor</keyword>
<dbReference type="InterPro" id="IPR003599">
    <property type="entry name" value="Ig_sub"/>
</dbReference>
<dbReference type="PANTHER" id="PTHR11890">
    <property type="entry name" value="INTERLEUKIN-1 RECEPTOR FAMILY MEMBER"/>
    <property type="match status" value="1"/>
</dbReference>
<dbReference type="InterPro" id="IPR015621">
    <property type="entry name" value="IL-1_rcpt_fam"/>
</dbReference>
<evidence type="ECO:0000256" key="1">
    <source>
        <dbReference type="ARBA" id="ARBA00023157"/>
    </source>
</evidence>
<reference evidence="6" key="2">
    <citation type="submission" date="2013-02" db="EMBL/GenBank/DDBJ databases">
        <authorList>
            <person name="Lu D.-Q."/>
            <person name="Yao M."/>
            <person name="Yi S.-B."/>
            <person name="Li Y.-W."/>
            <person name="Liu X.-C."/>
            <person name="Zhang Y."/>
            <person name="Lin H.-R."/>
        </authorList>
    </citation>
    <scope>NUCLEOTIDE SEQUENCE</scope>
    <source>
        <tissue evidence="6">Head kidney</tissue>
    </source>
</reference>
<dbReference type="InterPro" id="IPR036179">
    <property type="entry name" value="Ig-like_dom_sf"/>
</dbReference>
<dbReference type="Gene3D" id="2.60.40.10">
    <property type="entry name" value="Immunoglobulins"/>
    <property type="match status" value="2"/>
</dbReference>
<organism evidence="6">
    <name type="scientific">Epinephelus coioides</name>
    <name type="common">Orange-spotted grouper</name>
    <name type="synonym">Epinephelus nebulosus</name>
    <dbReference type="NCBI Taxonomy" id="94232"/>
    <lineage>
        <taxon>Eukaryota</taxon>
        <taxon>Metazoa</taxon>
        <taxon>Chordata</taxon>
        <taxon>Craniata</taxon>
        <taxon>Vertebrata</taxon>
        <taxon>Euteleostomi</taxon>
        <taxon>Actinopterygii</taxon>
        <taxon>Neopterygii</taxon>
        <taxon>Teleostei</taxon>
        <taxon>Neoteleostei</taxon>
        <taxon>Acanthomorphata</taxon>
        <taxon>Eupercaria</taxon>
        <taxon>Perciformes</taxon>
        <taxon>Serranoidei</taxon>
        <taxon>Serranidae</taxon>
        <taxon>Epinephelinae</taxon>
        <taxon>Epinephelini</taxon>
        <taxon>Epinephelus</taxon>
    </lineage>
</organism>
<feature type="domain" description="Ig-like" evidence="5">
    <location>
        <begin position="113"/>
        <end position="202"/>
    </location>
</feature>
<dbReference type="InterPro" id="IPR013783">
    <property type="entry name" value="Ig-like_fold"/>
</dbReference>
<evidence type="ECO:0000313" key="6">
    <source>
        <dbReference type="EMBL" id="AGL76512.1"/>
    </source>
</evidence>
<keyword evidence="3" id="KW-0393">Immunoglobulin domain</keyword>
<proteinExistence type="evidence at transcript level"/>
<sequence>MTVAGWVVLMAALMSLGFTVGHNHSGETDTYHVSVGHLFLLRCLFADAHTNVTWSREGRHDQSLPTGVEVRDGLLWFLPVQVSHNGSYTCEKRGTTGLSRMTFGVSVSNKECPDPPETISIIRGVNEGLPCKQKEIFRLKNTRKIRWMKECHPVEGQRKRVFVDENGLMRLSTASEQDAGTYTCLVDINLDGKMYTAARSIQLNIKNNTFIAKPEVMFPKGKVVVVEVDTPTGAIGQSDGSNQLSPGRPAPTLCCSWQYGERCRRVNNEPEVLCAFGLPQFFTLVKVREIGALLWGISSIWPHVRLPATDIKGTLEHYGIHPQSLELAKAGGYCSVHHSLLATFGLG</sequence>